<evidence type="ECO:0000256" key="2">
    <source>
        <dbReference type="ARBA" id="ARBA00009033"/>
    </source>
</evidence>
<evidence type="ECO:0000259" key="11">
    <source>
        <dbReference type="Pfam" id="PF07670"/>
    </source>
</evidence>
<feature type="transmembrane region" description="Helical" evidence="7">
    <location>
        <begin position="245"/>
        <end position="265"/>
    </location>
</feature>
<feature type="transmembrane region" description="Helical" evidence="7">
    <location>
        <begin position="194"/>
        <end position="213"/>
    </location>
</feature>
<evidence type="ECO:0000256" key="8">
    <source>
        <dbReference type="SAM" id="MobiDB-lite"/>
    </source>
</evidence>
<feature type="domain" description="Concentrative nucleoside transporter N-terminal" evidence="9">
    <location>
        <begin position="226"/>
        <end position="298"/>
    </location>
</feature>
<gene>
    <name evidence="12" type="primary">SLC28A3_3</name>
    <name evidence="12" type="ORF">FJT64_016995</name>
</gene>
<feature type="transmembrane region" description="Helical" evidence="7">
    <location>
        <begin position="146"/>
        <end position="165"/>
    </location>
</feature>
<feature type="transmembrane region" description="Helical" evidence="7">
    <location>
        <begin position="414"/>
        <end position="434"/>
    </location>
</feature>
<dbReference type="OrthoDB" id="6075923at2759"/>
<evidence type="ECO:0000256" key="4">
    <source>
        <dbReference type="ARBA" id="ARBA00022692"/>
    </source>
</evidence>
<dbReference type="SMR" id="A0A6A4WYS6"/>
<dbReference type="InterPro" id="IPR002668">
    <property type="entry name" value="CNT_N_dom"/>
</dbReference>
<dbReference type="InterPro" id="IPR008276">
    <property type="entry name" value="C_nuclsd_transpt"/>
</dbReference>
<evidence type="ECO:0000256" key="7">
    <source>
        <dbReference type="RuleBase" id="RU362018"/>
    </source>
</evidence>
<organism evidence="12 13">
    <name type="scientific">Amphibalanus amphitrite</name>
    <name type="common">Striped barnacle</name>
    <name type="synonym">Balanus amphitrite</name>
    <dbReference type="NCBI Taxonomy" id="1232801"/>
    <lineage>
        <taxon>Eukaryota</taxon>
        <taxon>Metazoa</taxon>
        <taxon>Ecdysozoa</taxon>
        <taxon>Arthropoda</taxon>
        <taxon>Crustacea</taxon>
        <taxon>Multicrustacea</taxon>
        <taxon>Cirripedia</taxon>
        <taxon>Thoracica</taxon>
        <taxon>Thoracicalcarea</taxon>
        <taxon>Balanomorpha</taxon>
        <taxon>Balanoidea</taxon>
        <taxon>Balanidae</taxon>
        <taxon>Amphibalaninae</taxon>
        <taxon>Amphibalanus</taxon>
    </lineage>
</organism>
<evidence type="ECO:0000256" key="6">
    <source>
        <dbReference type="ARBA" id="ARBA00023136"/>
    </source>
</evidence>
<dbReference type="NCBIfam" id="TIGR00804">
    <property type="entry name" value="nupC"/>
    <property type="match status" value="1"/>
</dbReference>
<feature type="transmembrane region" description="Helical" evidence="7">
    <location>
        <begin position="219"/>
        <end position="238"/>
    </location>
</feature>
<evidence type="ECO:0000259" key="9">
    <source>
        <dbReference type="Pfam" id="PF01773"/>
    </source>
</evidence>
<accession>A0A6A4WYS6</accession>
<protein>
    <recommendedName>
        <fullName evidence="7">Sodium/nucleoside cotransporter</fullName>
    </recommendedName>
</protein>
<feature type="transmembrane region" description="Helical" evidence="7">
    <location>
        <begin position="112"/>
        <end position="134"/>
    </location>
</feature>
<sequence>MVASDQVVPLSIEMAAYDNPALQPDGAANGLATVDLGGPTDEFQSDPAKLRYLADPEAGRVPPEAGRVPPDGQDAVPEHDEPASDGCLTRAVVSSRAALVGLYRRHTRSFWIAVKMLLFLAYNAYLIGAIVNTVRRGEPIDYCDGVGFLIIITVLAYAGALYYYVLKPCCGEAVHTGVLQPASTMGAALWSHRAVRFLSALLVAGGILVYLILDTVGERARLVSALGAVVFVLLCWLCSHHPGKVVWRHVLWGLGLQLCFGLLILRWEVGQQVFQCIGDKVNTFLSYTDEGSKFVFGFLVDNPDPDIYVFAFQVLPVIVFFSFAIQILYYYGIMQRVIVQIGWLLQVTVGTTACESLNAAANIFIGQSEAPLLIKPFISKLTMSELHAIMTGGFATIAGSVLAAYISFGVSPSHLLSASVMSAPAALAVSKLVYPETRRSRTTVDDINVEKGDEVNALDAASRGAMSVVKICGYIAASLIAFIAFIAFVNGVLGWLGELVSFEEAAGAALSFEYIASKVFKPVAWLMGAPWEDCDQLGELIALKTILNEFVAYSRLKEMVDAGELSARGTVIATYALCGFSNLGAMGIQISGISALAPERRSDLARLAFSAMLAGNVACFLTACIAGALVSDPSAVGAALAGSAATALAENATALAENATALAESVVTLATTSAPLT</sequence>
<evidence type="ECO:0000259" key="10">
    <source>
        <dbReference type="Pfam" id="PF07662"/>
    </source>
</evidence>
<feature type="transmembrane region" description="Helical" evidence="7">
    <location>
        <begin position="307"/>
        <end position="331"/>
    </location>
</feature>
<dbReference type="EMBL" id="VIIS01000183">
    <property type="protein sequence ID" value="KAF0312267.1"/>
    <property type="molecule type" value="Genomic_DNA"/>
</dbReference>
<evidence type="ECO:0000313" key="12">
    <source>
        <dbReference type="EMBL" id="KAF0312267.1"/>
    </source>
</evidence>
<name>A0A6A4WYS6_AMPAM</name>
<dbReference type="GO" id="GO:0005415">
    <property type="term" value="F:nucleoside:sodium symporter activity"/>
    <property type="evidence" value="ECO:0007669"/>
    <property type="project" value="TreeGrafter"/>
</dbReference>
<dbReference type="InterPro" id="IPR011657">
    <property type="entry name" value="CNT_C_dom"/>
</dbReference>
<feature type="region of interest" description="Disordered" evidence="8">
    <location>
        <begin position="54"/>
        <end position="84"/>
    </location>
</feature>
<evidence type="ECO:0000256" key="5">
    <source>
        <dbReference type="ARBA" id="ARBA00022989"/>
    </source>
</evidence>
<feature type="transmembrane region" description="Helical" evidence="7">
    <location>
        <begin position="471"/>
        <end position="493"/>
    </location>
</feature>
<dbReference type="Pfam" id="PF07662">
    <property type="entry name" value="Nucleos_tra2_C"/>
    <property type="match status" value="1"/>
</dbReference>
<dbReference type="InterPro" id="IPR018270">
    <property type="entry name" value="C_nuclsd_transpt_met_bac"/>
</dbReference>
<comment type="similarity">
    <text evidence="2 7">Belongs to the concentrative nucleoside transporter (CNT) (TC 2.A.41) family.</text>
</comment>
<dbReference type="AlphaFoldDB" id="A0A6A4WYS6"/>
<dbReference type="Pfam" id="PF07670">
    <property type="entry name" value="Gate"/>
    <property type="match status" value="1"/>
</dbReference>
<dbReference type="PANTHER" id="PTHR10590:SF4">
    <property type="entry name" value="SOLUTE CARRIER FAMILY 28 MEMBER 3"/>
    <property type="match status" value="1"/>
</dbReference>
<proteinExistence type="inferred from homology"/>
<dbReference type="InterPro" id="IPR011642">
    <property type="entry name" value="Gate_dom"/>
</dbReference>
<dbReference type="Pfam" id="PF01773">
    <property type="entry name" value="Nucleos_tra2_N"/>
    <property type="match status" value="1"/>
</dbReference>
<feature type="domain" description="Concentrative nucleoside transporter C-terminal" evidence="10">
    <location>
        <begin position="414"/>
        <end position="627"/>
    </location>
</feature>
<feature type="transmembrane region" description="Helical" evidence="7">
    <location>
        <begin position="572"/>
        <end position="597"/>
    </location>
</feature>
<reference evidence="12 13" key="1">
    <citation type="submission" date="2019-07" db="EMBL/GenBank/DDBJ databases">
        <title>Draft genome assembly of a fouling barnacle, Amphibalanus amphitrite (Darwin, 1854): The first reference genome for Thecostraca.</title>
        <authorList>
            <person name="Kim W."/>
        </authorList>
    </citation>
    <scope>NUCLEOTIDE SEQUENCE [LARGE SCALE GENOMIC DNA]</scope>
    <source>
        <strain evidence="12">SNU_AA5</strain>
        <tissue evidence="12">Soma without cirri and trophi</tissue>
    </source>
</reference>
<feature type="transmembrane region" description="Helical" evidence="7">
    <location>
        <begin position="609"/>
        <end position="630"/>
    </location>
</feature>
<comment type="subcellular location">
    <subcellularLocation>
        <location evidence="1">Cell membrane</location>
        <topology evidence="1">Multi-pass membrane protein</topology>
    </subcellularLocation>
</comment>
<keyword evidence="4 7" id="KW-0812">Transmembrane</keyword>
<keyword evidence="6 7" id="KW-0472">Membrane</keyword>
<keyword evidence="5 7" id="KW-1133">Transmembrane helix</keyword>
<feature type="domain" description="Nucleoside transporter/FeoB GTPase Gate" evidence="11">
    <location>
        <begin position="311"/>
        <end position="409"/>
    </location>
</feature>
<evidence type="ECO:0000256" key="1">
    <source>
        <dbReference type="ARBA" id="ARBA00004651"/>
    </source>
</evidence>
<dbReference type="GO" id="GO:0005886">
    <property type="term" value="C:plasma membrane"/>
    <property type="evidence" value="ECO:0007669"/>
    <property type="project" value="UniProtKB-SubCell"/>
</dbReference>
<keyword evidence="7" id="KW-0813">Transport</keyword>
<keyword evidence="13" id="KW-1185">Reference proteome</keyword>
<dbReference type="PANTHER" id="PTHR10590">
    <property type="entry name" value="SODIUM/NUCLEOSIDE COTRANSPORTER"/>
    <property type="match status" value="1"/>
</dbReference>
<comment type="caution">
    <text evidence="12">The sequence shown here is derived from an EMBL/GenBank/DDBJ whole genome shotgun (WGS) entry which is preliminary data.</text>
</comment>
<feature type="transmembrane region" description="Helical" evidence="7">
    <location>
        <begin position="386"/>
        <end position="408"/>
    </location>
</feature>
<evidence type="ECO:0000313" key="13">
    <source>
        <dbReference type="Proteomes" id="UP000440578"/>
    </source>
</evidence>
<evidence type="ECO:0000256" key="3">
    <source>
        <dbReference type="ARBA" id="ARBA00022475"/>
    </source>
</evidence>
<keyword evidence="3" id="KW-1003">Cell membrane</keyword>
<dbReference type="Proteomes" id="UP000440578">
    <property type="component" value="Unassembled WGS sequence"/>
</dbReference>